<feature type="domain" description="ABC transmembrane type-1" evidence="10">
    <location>
        <begin position="96"/>
        <end position="382"/>
    </location>
</feature>
<dbReference type="EMBL" id="JACJKX010000001">
    <property type="protein sequence ID" value="MBM6927766.1"/>
    <property type="molecule type" value="Genomic_DNA"/>
</dbReference>
<evidence type="ECO:0000256" key="1">
    <source>
        <dbReference type="ARBA" id="ARBA00004429"/>
    </source>
</evidence>
<dbReference type="InterPro" id="IPR043429">
    <property type="entry name" value="ArtM/GltK/GlnP/TcyL/YhdX-like"/>
</dbReference>
<accession>A0ABS2GRF7</accession>
<feature type="transmembrane region" description="Helical" evidence="9">
    <location>
        <begin position="187"/>
        <end position="205"/>
    </location>
</feature>
<dbReference type="PROSITE" id="PS50928">
    <property type="entry name" value="ABC_TM1"/>
    <property type="match status" value="1"/>
</dbReference>
<keyword evidence="5 9" id="KW-0812">Transmembrane</keyword>
<dbReference type="Pfam" id="PF00528">
    <property type="entry name" value="BPD_transp_1"/>
    <property type="match status" value="1"/>
</dbReference>
<organism evidence="11 12">
    <name type="scientific">Parasutterella secunda</name>
    <dbReference type="NCBI Taxonomy" id="626947"/>
    <lineage>
        <taxon>Bacteria</taxon>
        <taxon>Pseudomonadati</taxon>
        <taxon>Pseudomonadota</taxon>
        <taxon>Betaproteobacteria</taxon>
        <taxon>Burkholderiales</taxon>
        <taxon>Sutterellaceae</taxon>
        <taxon>Parasutterella</taxon>
    </lineage>
</organism>
<feature type="transmembrane region" description="Helical" evidence="9">
    <location>
        <begin position="263"/>
        <end position="282"/>
    </location>
</feature>
<keyword evidence="8 9" id="KW-0472">Membrane</keyword>
<comment type="caution">
    <text evidence="11">The sequence shown here is derived from an EMBL/GenBank/DDBJ whole genome shotgun (WGS) entry which is preliminary data.</text>
</comment>
<dbReference type="RefSeq" id="WP_205049361.1">
    <property type="nucleotide sequence ID" value="NZ_JACJKX010000001.1"/>
</dbReference>
<feature type="transmembrane region" description="Helical" evidence="9">
    <location>
        <begin position="363"/>
        <end position="385"/>
    </location>
</feature>
<evidence type="ECO:0000259" key="10">
    <source>
        <dbReference type="PROSITE" id="PS50928"/>
    </source>
</evidence>
<evidence type="ECO:0000256" key="8">
    <source>
        <dbReference type="ARBA" id="ARBA00023136"/>
    </source>
</evidence>
<evidence type="ECO:0000256" key="5">
    <source>
        <dbReference type="ARBA" id="ARBA00022692"/>
    </source>
</evidence>
<comment type="subcellular location">
    <subcellularLocation>
        <location evidence="1">Cell inner membrane</location>
        <topology evidence="1">Multi-pass membrane protein</topology>
    </subcellularLocation>
    <subcellularLocation>
        <location evidence="9">Cell membrane</location>
        <topology evidence="9">Multi-pass membrane protein</topology>
    </subcellularLocation>
</comment>
<dbReference type="NCBIfam" id="TIGR01726">
    <property type="entry name" value="HEQRo_perm_3TM"/>
    <property type="match status" value="1"/>
</dbReference>
<sequence length="394" mass="43469">MEQKEKGNHLKSSGDTAWQRREAYRRRKEWLWQIIVFSLVVGVVYLFAQNIFDNLQARDIRSGFAFLSDRASFEIGESLIPISSNDSFGRMFLAGMLNTIRVSVLAIITATVLGVIVGLMRLSRHPLVRFLGMAHVEVYRNIPLLIQLFAIYLVITEFLPDSFDPIHFGSWAMLSKAGLQFSVPQNLWLANLLALGLGLTVFVLLRRYLLRRLTGMMAACNAFIVAAIMAVMLWVVCGIIFGWSQPHQEGFLVTGGASATPEFIALWVGLTTFTSASIAEIVRAGVLAVPANQWNAAAALGLTRLQTISYVILPQSLRLVVPPMASQYMNLTKNSSLAVIIGYPDIVSVGNTSIVIMGQALEAIVIIMMVYLLLNLVIAVIMNRVNAKVIAAPR</sequence>
<evidence type="ECO:0000256" key="9">
    <source>
        <dbReference type="RuleBase" id="RU363032"/>
    </source>
</evidence>
<evidence type="ECO:0000256" key="3">
    <source>
        <dbReference type="ARBA" id="ARBA00022448"/>
    </source>
</evidence>
<keyword evidence="7 9" id="KW-1133">Transmembrane helix</keyword>
<protein>
    <submittedName>
        <fullName evidence="11">ABC transporter permease subunit</fullName>
    </submittedName>
</protein>
<reference evidence="11 12" key="1">
    <citation type="journal article" date="2021" name="Sci. Rep.">
        <title>The distribution of antibiotic resistance genes in chicken gut microbiota commensals.</title>
        <authorList>
            <person name="Juricova H."/>
            <person name="Matiasovicova J."/>
            <person name="Kubasova T."/>
            <person name="Cejkova D."/>
            <person name="Rychlik I."/>
        </authorList>
    </citation>
    <scope>NUCLEOTIDE SEQUENCE [LARGE SCALE GENOMIC DNA]</scope>
    <source>
        <strain evidence="11 12">An562</strain>
    </source>
</reference>
<dbReference type="CDD" id="cd06261">
    <property type="entry name" value="TM_PBP2"/>
    <property type="match status" value="1"/>
</dbReference>
<evidence type="ECO:0000313" key="11">
    <source>
        <dbReference type="EMBL" id="MBM6927766.1"/>
    </source>
</evidence>
<keyword evidence="12" id="KW-1185">Reference proteome</keyword>
<dbReference type="InterPro" id="IPR035906">
    <property type="entry name" value="MetI-like_sf"/>
</dbReference>
<name>A0ABS2GRF7_9BURK</name>
<feature type="transmembrane region" description="Helical" evidence="9">
    <location>
        <begin position="30"/>
        <end position="48"/>
    </location>
</feature>
<dbReference type="PANTHER" id="PTHR30614:SF37">
    <property type="entry name" value="AMINO-ACID ABC TRANSPORTER PERMEASE PROTEIN YHDX-RELATED"/>
    <property type="match status" value="1"/>
</dbReference>
<dbReference type="PANTHER" id="PTHR30614">
    <property type="entry name" value="MEMBRANE COMPONENT OF AMINO ACID ABC TRANSPORTER"/>
    <property type="match status" value="1"/>
</dbReference>
<dbReference type="Proteomes" id="UP000777002">
    <property type="component" value="Unassembled WGS sequence"/>
</dbReference>
<proteinExistence type="inferred from homology"/>
<evidence type="ECO:0000256" key="6">
    <source>
        <dbReference type="ARBA" id="ARBA00022970"/>
    </source>
</evidence>
<comment type="similarity">
    <text evidence="2">Belongs to the binding-protein-dependent transport system permease family. HisMQ subfamily.</text>
</comment>
<feature type="transmembrane region" description="Helical" evidence="9">
    <location>
        <begin position="217"/>
        <end position="243"/>
    </location>
</feature>
<dbReference type="InterPro" id="IPR010065">
    <property type="entry name" value="AA_ABC_transptr_permease_3TM"/>
</dbReference>
<feature type="transmembrane region" description="Helical" evidence="9">
    <location>
        <begin position="141"/>
        <end position="159"/>
    </location>
</feature>
<keyword evidence="3 9" id="KW-0813">Transport</keyword>
<keyword evidence="4" id="KW-1003">Cell membrane</keyword>
<keyword evidence="6" id="KW-0029">Amino-acid transport</keyword>
<feature type="transmembrane region" description="Helical" evidence="9">
    <location>
        <begin position="100"/>
        <end position="120"/>
    </location>
</feature>
<dbReference type="Gene3D" id="1.10.3720.10">
    <property type="entry name" value="MetI-like"/>
    <property type="match status" value="2"/>
</dbReference>
<evidence type="ECO:0000313" key="12">
    <source>
        <dbReference type="Proteomes" id="UP000777002"/>
    </source>
</evidence>
<dbReference type="SUPFAM" id="SSF161098">
    <property type="entry name" value="MetI-like"/>
    <property type="match status" value="1"/>
</dbReference>
<evidence type="ECO:0000256" key="2">
    <source>
        <dbReference type="ARBA" id="ARBA00010072"/>
    </source>
</evidence>
<evidence type="ECO:0000256" key="7">
    <source>
        <dbReference type="ARBA" id="ARBA00022989"/>
    </source>
</evidence>
<evidence type="ECO:0000256" key="4">
    <source>
        <dbReference type="ARBA" id="ARBA00022475"/>
    </source>
</evidence>
<dbReference type="InterPro" id="IPR000515">
    <property type="entry name" value="MetI-like"/>
</dbReference>
<gene>
    <name evidence="11" type="ORF">H5985_00525</name>
</gene>